<reference evidence="2" key="1">
    <citation type="journal article" date="2020" name="Gigascience">
        <title>An improved pig reference genome sequence to enable pig genetics and genomics research.</title>
        <authorList>
            <person name="Warr A."/>
            <person name="Affara N."/>
            <person name="Aken B."/>
            <person name="Beiki H."/>
            <person name="Bickhart D.M."/>
            <person name="Billis K."/>
            <person name="Chow W."/>
            <person name="Eory L."/>
            <person name="Finlayson H.A."/>
            <person name="Flicek P."/>
            <person name="Giron C.G."/>
            <person name="Griffin D.K."/>
            <person name="Hall R."/>
            <person name="Hannum G."/>
            <person name="Hourlier T."/>
            <person name="Howe K."/>
            <person name="Hume D.A."/>
            <person name="Izuogu O."/>
            <person name="Kim K."/>
            <person name="Koren S."/>
            <person name="Liu H."/>
            <person name="Manchanda N."/>
            <person name="Martin F.J."/>
            <person name="Nonneman D.J."/>
            <person name="O'Connor R.E."/>
            <person name="Phillippy A.M."/>
            <person name="Rohrer G.A."/>
            <person name="Rosen B.D."/>
            <person name="Rund L.A."/>
            <person name="Sargent C.A."/>
            <person name="Schook L.B."/>
            <person name="Schroeder S.G."/>
            <person name="Schwartz A.S."/>
            <person name="Skinner B.M."/>
            <person name="Talbot R."/>
            <person name="Tseng E."/>
            <person name="Tuggle C.K."/>
            <person name="Watson M."/>
            <person name="Smith T.P.L."/>
            <person name="Archibald A.L."/>
        </authorList>
    </citation>
    <scope>NUCLEOTIDE SEQUENCE [LARGE SCALE GENOMIC DNA]</scope>
    <source>
        <strain evidence="2">Duroc</strain>
    </source>
</reference>
<organism evidence="2 3">
    <name type="scientific">Sus scrofa</name>
    <name type="common">Pig</name>
    <dbReference type="NCBI Taxonomy" id="9823"/>
    <lineage>
        <taxon>Eukaryota</taxon>
        <taxon>Metazoa</taxon>
        <taxon>Chordata</taxon>
        <taxon>Craniata</taxon>
        <taxon>Vertebrata</taxon>
        <taxon>Euteleostomi</taxon>
        <taxon>Mammalia</taxon>
        <taxon>Eutheria</taxon>
        <taxon>Laurasiatheria</taxon>
        <taxon>Artiodactyla</taxon>
        <taxon>Suina</taxon>
        <taxon>Suidae</taxon>
        <taxon>Sus</taxon>
    </lineage>
</organism>
<feature type="transmembrane region" description="Helical" evidence="1">
    <location>
        <begin position="28"/>
        <end position="52"/>
    </location>
</feature>
<evidence type="ECO:0000256" key="1">
    <source>
        <dbReference type="SAM" id="Phobius"/>
    </source>
</evidence>
<dbReference type="GlyGen" id="A0A8W4FGA9">
    <property type="glycosylation" value="1 site"/>
</dbReference>
<reference evidence="2" key="2">
    <citation type="submission" date="2025-08" db="UniProtKB">
        <authorList>
            <consortium name="Ensembl"/>
        </authorList>
    </citation>
    <scope>IDENTIFICATION</scope>
</reference>
<evidence type="ECO:0000313" key="3">
    <source>
        <dbReference type="Proteomes" id="UP000008227"/>
    </source>
</evidence>
<keyword evidence="1" id="KW-0472">Membrane</keyword>
<proteinExistence type="predicted"/>
<reference evidence="2" key="3">
    <citation type="submission" date="2025-09" db="UniProtKB">
        <authorList>
            <consortium name="Ensembl"/>
        </authorList>
    </citation>
    <scope>IDENTIFICATION</scope>
</reference>
<keyword evidence="1" id="KW-1133">Transmembrane helix</keyword>
<dbReference type="Ensembl" id="ENSSSCT00000085346.1">
    <property type="protein sequence ID" value="ENSSSCP00000077911.1"/>
    <property type="gene ID" value="ENSSSCG00000044473.1"/>
</dbReference>
<keyword evidence="3" id="KW-1185">Reference proteome</keyword>
<name>A0A8W4FGA9_PIG</name>
<dbReference type="GeneTree" id="ENSGT01150000286916"/>
<protein>
    <submittedName>
        <fullName evidence="2">Uncharacterized protein</fullName>
    </submittedName>
</protein>
<accession>A0A8W4FGA9</accession>
<dbReference type="AlphaFoldDB" id="A0A8W4FGA9"/>
<dbReference type="Proteomes" id="UP000008227">
    <property type="component" value="Chromosome 5"/>
</dbReference>
<sequence>MRGWRHIDLYVKNIQNNSFIYISTYTHMYYIITFCMCDIYIIYIILVIPYSFPFEVILIIYFTDTETEDERLIFVKIKQSINNRPRIQTLVCVTPKPDSTPSNSHLKGRYPIENRAKDLNRLFFKEDIQMANKHVKQCSTSLIIREMQIKTTRIYHLTPVRMAIINKSTNNKCWRGCGENMYCSAGGNVSWYNHYGEQYGGILENYT</sequence>
<evidence type="ECO:0000313" key="2">
    <source>
        <dbReference type="Ensembl" id="ENSSSCP00000077911.1"/>
    </source>
</evidence>
<keyword evidence="1" id="KW-0812">Transmembrane</keyword>